<gene>
    <name evidence="5" type="ORF">D3H65_27445</name>
</gene>
<dbReference type="Proteomes" id="UP000263900">
    <property type="component" value="Chromosome"/>
</dbReference>
<dbReference type="OrthoDB" id="9802448at2"/>
<evidence type="ECO:0000313" key="5">
    <source>
        <dbReference type="EMBL" id="AXY77491.1"/>
    </source>
</evidence>
<dbReference type="Gene3D" id="1.10.1420.10">
    <property type="match status" value="1"/>
</dbReference>
<evidence type="ECO:0000259" key="4">
    <source>
        <dbReference type="SMART" id="SM00534"/>
    </source>
</evidence>
<keyword evidence="6" id="KW-1185">Reference proteome</keyword>
<accession>A0A3B7N604</accession>
<evidence type="ECO:0000256" key="3">
    <source>
        <dbReference type="ARBA" id="ARBA00023125"/>
    </source>
</evidence>
<sequence>MELDITTYNDLSIFQHEEEFSIFHKLNFTRTVEGREWLLKFFHNPFSDLRQIKETQHIIRTIYNNINDWPLTITNGTVMVIERFYDSNIDYMGAANFVNALSYRVLHAADFSLVRYSLSHFADFVRGMHQLIELFENNDAPVLIRSYLHRAKDLLNRKEIQDLRQLPAGAKFSLTQTIYYGAYVRDHFKAPLFELINIYGRFDAWYSMAVAMQRFQLSFPEFIVQDQPLIDAKQLYHILLPTPVPYDVQMSKESNFVFLTGANMAGKSTFIKAVGTSVFLAHLGMGVPAAAMRLTTFDGLLSNINVVDNIVKGESYFFNEVQRIRNTIVKINDGRKWLVLIDELFKGTNVQDAMKCSYTVIQGLIKIKSALFILSTHLYEIGEDLRKYSNISFRFFETTVNGDQLHFSYQLKEGISNDRLGYLILKREKVVELLERL</sequence>
<proteinExistence type="predicted"/>
<dbReference type="PANTHER" id="PTHR11361">
    <property type="entry name" value="DNA MISMATCH REPAIR PROTEIN MUTS FAMILY MEMBER"/>
    <property type="match status" value="1"/>
</dbReference>
<dbReference type="GO" id="GO:0005524">
    <property type="term" value="F:ATP binding"/>
    <property type="evidence" value="ECO:0007669"/>
    <property type="project" value="UniProtKB-KW"/>
</dbReference>
<dbReference type="GO" id="GO:0030983">
    <property type="term" value="F:mismatched DNA binding"/>
    <property type="evidence" value="ECO:0007669"/>
    <property type="project" value="InterPro"/>
</dbReference>
<protein>
    <submittedName>
        <fullName evidence="5">DNA mismatch repair protein MutS</fullName>
    </submittedName>
</protein>
<keyword evidence="3" id="KW-0238">DNA-binding</keyword>
<dbReference type="RefSeq" id="WP_119053367.1">
    <property type="nucleotide sequence ID" value="NZ_CP032157.1"/>
</dbReference>
<evidence type="ECO:0000256" key="2">
    <source>
        <dbReference type="ARBA" id="ARBA00022840"/>
    </source>
</evidence>
<dbReference type="SUPFAM" id="SSF48334">
    <property type="entry name" value="DNA repair protein MutS, domain III"/>
    <property type="match status" value="1"/>
</dbReference>
<dbReference type="KEGG" id="pseg:D3H65_27445"/>
<dbReference type="AlphaFoldDB" id="A0A3B7N604"/>
<evidence type="ECO:0000256" key="1">
    <source>
        <dbReference type="ARBA" id="ARBA00022741"/>
    </source>
</evidence>
<dbReference type="SUPFAM" id="SSF52540">
    <property type="entry name" value="P-loop containing nucleoside triphosphate hydrolases"/>
    <property type="match status" value="1"/>
</dbReference>
<keyword evidence="2" id="KW-0067">ATP-binding</keyword>
<dbReference type="SMART" id="SM00534">
    <property type="entry name" value="MUTSac"/>
    <property type="match status" value="1"/>
</dbReference>
<feature type="domain" description="DNA mismatch repair proteins mutS family" evidence="4">
    <location>
        <begin position="254"/>
        <end position="435"/>
    </location>
</feature>
<dbReference type="EMBL" id="CP032157">
    <property type="protein sequence ID" value="AXY77491.1"/>
    <property type="molecule type" value="Genomic_DNA"/>
</dbReference>
<dbReference type="InterPro" id="IPR027417">
    <property type="entry name" value="P-loop_NTPase"/>
</dbReference>
<evidence type="ECO:0000313" key="6">
    <source>
        <dbReference type="Proteomes" id="UP000263900"/>
    </source>
</evidence>
<dbReference type="Gene3D" id="3.40.50.300">
    <property type="entry name" value="P-loop containing nucleotide triphosphate hydrolases"/>
    <property type="match status" value="1"/>
</dbReference>
<dbReference type="InterPro" id="IPR036187">
    <property type="entry name" value="DNA_mismatch_repair_MutS_sf"/>
</dbReference>
<dbReference type="Pfam" id="PF00488">
    <property type="entry name" value="MutS_V"/>
    <property type="match status" value="1"/>
</dbReference>
<dbReference type="GO" id="GO:0140664">
    <property type="term" value="F:ATP-dependent DNA damage sensor activity"/>
    <property type="evidence" value="ECO:0007669"/>
    <property type="project" value="InterPro"/>
</dbReference>
<dbReference type="GO" id="GO:0006298">
    <property type="term" value="P:mismatch repair"/>
    <property type="evidence" value="ECO:0007669"/>
    <property type="project" value="InterPro"/>
</dbReference>
<keyword evidence="1" id="KW-0547">Nucleotide-binding</keyword>
<dbReference type="InterPro" id="IPR045076">
    <property type="entry name" value="MutS"/>
</dbReference>
<dbReference type="PANTHER" id="PTHR11361:SF152">
    <property type="entry name" value="DNA MISMATCH REPAIR PROTEIN"/>
    <property type="match status" value="1"/>
</dbReference>
<name>A0A3B7N604_9BACT</name>
<dbReference type="InterPro" id="IPR000432">
    <property type="entry name" value="DNA_mismatch_repair_MutS_C"/>
</dbReference>
<organism evidence="5 6">
    <name type="scientific">Paraflavitalea soli</name>
    <dbReference type="NCBI Taxonomy" id="2315862"/>
    <lineage>
        <taxon>Bacteria</taxon>
        <taxon>Pseudomonadati</taxon>
        <taxon>Bacteroidota</taxon>
        <taxon>Chitinophagia</taxon>
        <taxon>Chitinophagales</taxon>
        <taxon>Chitinophagaceae</taxon>
        <taxon>Paraflavitalea</taxon>
    </lineage>
</organism>
<reference evidence="5 6" key="1">
    <citation type="submission" date="2018-09" db="EMBL/GenBank/DDBJ databases">
        <title>Genome sequencing of strain 6GH32-13.</title>
        <authorList>
            <person name="Weon H.-Y."/>
            <person name="Heo J."/>
            <person name="Kwon S.-W."/>
        </authorList>
    </citation>
    <scope>NUCLEOTIDE SEQUENCE [LARGE SCALE GENOMIC DNA]</scope>
    <source>
        <strain evidence="5 6">5GH32-13</strain>
    </source>
</reference>